<dbReference type="RefSeq" id="WP_177143928.1">
    <property type="nucleotide sequence ID" value="NZ_JACAPU010000012.1"/>
</dbReference>
<feature type="domain" description="STAS" evidence="6">
    <location>
        <begin position="432"/>
        <end position="543"/>
    </location>
</feature>
<organism evidence="7 8">
    <name type="scientific">Pseudomonas gingeri</name>
    <dbReference type="NCBI Taxonomy" id="117681"/>
    <lineage>
        <taxon>Bacteria</taxon>
        <taxon>Pseudomonadati</taxon>
        <taxon>Pseudomonadota</taxon>
        <taxon>Gammaproteobacteria</taxon>
        <taxon>Pseudomonadales</taxon>
        <taxon>Pseudomonadaceae</taxon>
        <taxon>Pseudomonas</taxon>
    </lineage>
</organism>
<feature type="transmembrane region" description="Helical" evidence="5">
    <location>
        <begin position="169"/>
        <end position="188"/>
    </location>
</feature>
<dbReference type="PROSITE" id="PS50801">
    <property type="entry name" value="STAS"/>
    <property type="match status" value="1"/>
</dbReference>
<evidence type="ECO:0000313" key="8">
    <source>
        <dbReference type="Proteomes" id="UP000582981"/>
    </source>
</evidence>
<feature type="transmembrane region" description="Helical" evidence="5">
    <location>
        <begin position="124"/>
        <end position="141"/>
    </location>
</feature>
<evidence type="ECO:0000256" key="2">
    <source>
        <dbReference type="ARBA" id="ARBA00022692"/>
    </source>
</evidence>
<evidence type="ECO:0000256" key="5">
    <source>
        <dbReference type="SAM" id="Phobius"/>
    </source>
</evidence>
<dbReference type="Proteomes" id="UP000582981">
    <property type="component" value="Unassembled WGS sequence"/>
</dbReference>
<sequence>MISIREAWKSGLLGRKHWPRNLVAGVIVGIVALPLSMAFAIASGVKPEQGIYTAIVGGLLVSLFGGSRVQIAGPTGAFIVILAGVTARYGIDGLQIATFMAGVILLLLGLSRLGAIIKFIPDPVIVGFTAGIGVIIWVGQWKDFFGLPKVAAGHFHEQLWHLLQALPNLHPATTLLALLSLLLVLLTPRLPGMKRVPGPLVAMVVATVIQSIFQFPGVATIGSAFGGIPQGLPTLSLPEVTLPRIIELIGPAFAIAMLGAIESLLSAVVADGMAGTRHDSNQELIGQGIANLFSPLFGGFAATGAIARTATNIRNGGNSPLAGLVHALTLVLLISFLAPLASNIPLCALAAILFVVAYNMSELKHFKRMLQRAPRADIAILLITFLLTVFSDLAMAVNIGVILAMLQFMRRMASSVEVQKMVGKDLEVELRRNGQVELPPNVLVYTIEGPLFFGAAETFERVLAQTHTDPGTLIIRLNHVPFMDITGLQSLLEVIEQLRNRGIVVKLCEANEKVLGKLHKAGILEALGPGDYHADFSSALGGSDSAKP</sequence>
<dbReference type="PANTHER" id="PTHR11814">
    <property type="entry name" value="SULFATE TRANSPORTER"/>
    <property type="match status" value="1"/>
</dbReference>
<keyword evidence="4 5" id="KW-0472">Membrane</keyword>
<reference evidence="7 8" key="1">
    <citation type="submission" date="2020-04" db="EMBL/GenBank/DDBJ databases">
        <title>Molecular characterization of pseudomonads from Agaricus bisporus reveal novel blotch 2 pathogens in Western Europe.</title>
        <authorList>
            <person name="Taparia T."/>
            <person name="Krijger M."/>
            <person name="Haynes E."/>
            <person name="Elpinstone J.G."/>
            <person name="Noble R."/>
            <person name="Van Der Wolf J."/>
        </authorList>
    </citation>
    <scope>NUCLEOTIDE SEQUENCE [LARGE SCALE GENOMIC DNA]</scope>
    <source>
        <strain evidence="7 8">F1001</strain>
    </source>
</reference>
<feature type="transmembrane region" description="Helical" evidence="5">
    <location>
        <begin position="200"/>
        <end position="228"/>
    </location>
</feature>
<dbReference type="EMBL" id="JACAPU010000012">
    <property type="protein sequence ID" value="NWB46696.1"/>
    <property type="molecule type" value="Genomic_DNA"/>
</dbReference>
<dbReference type="InterPro" id="IPR011547">
    <property type="entry name" value="SLC26A/SulP_dom"/>
</dbReference>
<comment type="subcellular location">
    <subcellularLocation>
        <location evidence="1">Membrane</location>
        <topology evidence="1">Multi-pass membrane protein</topology>
    </subcellularLocation>
</comment>
<dbReference type="AlphaFoldDB" id="A0A7Y7WC85"/>
<gene>
    <name evidence="7" type="ORF">HX829_09330</name>
</gene>
<protein>
    <submittedName>
        <fullName evidence="7">STAS domain-containing protein</fullName>
    </submittedName>
</protein>
<feature type="transmembrane region" description="Helical" evidence="5">
    <location>
        <begin position="248"/>
        <end position="269"/>
    </location>
</feature>
<feature type="transmembrane region" description="Helical" evidence="5">
    <location>
        <begin position="97"/>
        <end position="117"/>
    </location>
</feature>
<keyword evidence="2 5" id="KW-0812">Transmembrane</keyword>
<comment type="caution">
    <text evidence="7">The sequence shown here is derived from an EMBL/GenBank/DDBJ whole genome shotgun (WGS) entry which is preliminary data.</text>
</comment>
<proteinExistence type="predicted"/>
<feature type="transmembrane region" description="Helical" evidence="5">
    <location>
        <begin position="378"/>
        <end position="406"/>
    </location>
</feature>
<keyword evidence="3 5" id="KW-1133">Transmembrane helix</keyword>
<dbReference type="Gene3D" id="3.30.750.24">
    <property type="entry name" value="STAS domain"/>
    <property type="match status" value="1"/>
</dbReference>
<dbReference type="InterPro" id="IPR001902">
    <property type="entry name" value="SLC26A/SulP_fam"/>
</dbReference>
<dbReference type="GO" id="GO:0055085">
    <property type="term" value="P:transmembrane transport"/>
    <property type="evidence" value="ECO:0007669"/>
    <property type="project" value="InterPro"/>
</dbReference>
<dbReference type="Pfam" id="PF00916">
    <property type="entry name" value="Sulfate_transp"/>
    <property type="match status" value="1"/>
</dbReference>
<dbReference type="InterPro" id="IPR002645">
    <property type="entry name" value="STAS_dom"/>
</dbReference>
<evidence type="ECO:0000259" key="6">
    <source>
        <dbReference type="PROSITE" id="PS50801"/>
    </source>
</evidence>
<name>A0A7Y7WC85_9PSED</name>
<feature type="transmembrane region" description="Helical" evidence="5">
    <location>
        <begin position="71"/>
        <end position="91"/>
    </location>
</feature>
<evidence type="ECO:0000256" key="3">
    <source>
        <dbReference type="ARBA" id="ARBA00022989"/>
    </source>
</evidence>
<accession>A0A7Y7WC85</accession>
<dbReference type="Pfam" id="PF01740">
    <property type="entry name" value="STAS"/>
    <property type="match status" value="1"/>
</dbReference>
<evidence type="ECO:0000313" key="7">
    <source>
        <dbReference type="EMBL" id="NWB46696.1"/>
    </source>
</evidence>
<feature type="transmembrane region" description="Helical" evidence="5">
    <location>
        <begin position="49"/>
        <end position="66"/>
    </location>
</feature>
<feature type="transmembrane region" description="Helical" evidence="5">
    <location>
        <begin position="289"/>
        <end position="307"/>
    </location>
</feature>
<feature type="transmembrane region" description="Helical" evidence="5">
    <location>
        <begin position="21"/>
        <end position="43"/>
    </location>
</feature>
<dbReference type="InterPro" id="IPR036513">
    <property type="entry name" value="STAS_dom_sf"/>
</dbReference>
<evidence type="ECO:0000256" key="1">
    <source>
        <dbReference type="ARBA" id="ARBA00004141"/>
    </source>
</evidence>
<dbReference type="CDD" id="cd07042">
    <property type="entry name" value="STAS_SulP_like_sulfate_transporter"/>
    <property type="match status" value="1"/>
</dbReference>
<dbReference type="GO" id="GO:0016020">
    <property type="term" value="C:membrane"/>
    <property type="evidence" value="ECO:0007669"/>
    <property type="project" value="UniProtKB-SubCell"/>
</dbReference>
<feature type="transmembrane region" description="Helical" evidence="5">
    <location>
        <begin position="327"/>
        <end position="357"/>
    </location>
</feature>
<dbReference type="SUPFAM" id="SSF52091">
    <property type="entry name" value="SpoIIaa-like"/>
    <property type="match status" value="1"/>
</dbReference>
<evidence type="ECO:0000256" key="4">
    <source>
        <dbReference type="ARBA" id="ARBA00023136"/>
    </source>
</evidence>